<dbReference type="NCBIfam" id="TIGR00765">
    <property type="entry name" value="yihY_not_rbn"/>
    <property type="match status" value="1"/>
</dbReference>
<dbReference type="InterPro" id="IPR017039">
    <property type="entry name" value="Virul_fac_BrkB"/>
</dbReference>
<evidence type="ECO:0000313" key="7">
    <source>
        <dbReference type="Proteomes" id="UP000249799"/>
    </source>
</evidence>
<proteinExistence type="predicted"/>
<dbReference type="AlphaFoldDB" id="A0A2Z4FRQ0"/>
<dbReference type="Pfam" id="PF03631">
    <property type="entry name" value="Virul_fac_BrkB"/>
    <property type="match status" value="1"/>
</dbReference>
<keyword evidence="3" id="KW-0812">Transmembrane</keyword>
<dbReference type="GO" id="GO:0005886">
    <property type="term" value="C:plasma membrane"/>
    <property type="evidence" value="ECO:0007669"/>
    <property type="project" value="UniProtKB-SubCell"/>
</dbReference>
<keyword evidence="7" id="KW-1185">Reference proteome</keyword>
<comment type="subcellular location">
    <subcellularLocation>
        <location evidence="1">Cell membrane</location>
        <topology evidence="1">Multi-pass membrane protein</topology>
    </subcellularLocation>
</comment>
<reference evidence="6 7" key="1">
    <citation type="submission" date="2018-06" db="EMBL/GenBank/DDBJ databases">
        <title>Lujinxingia sediminis gen. nov. sp. nov., a new facultative anaerobic member of the class Deltaproteobacteria, and proposal of Lujinxingaceae fam. nov.</title>
        <authorList>
            <person name="Guo L.-Y."/>
            <person name="Li C.-M."/>
            <person name="Wang S."/>
            <person name="Du Z.-J."/>
        </authorList>
    </citation>
    <scope>NUCLEOTIDE SEQUENCE [LARGE SCALE GENOMIC DNA]</scope>
    <source>
        <strain evidence="6 7">FA350</strain>
    </source>
</reference>
<dbReference type="OrthoDB" id="9808671at2"/>
<evidence type="ECO:0000256" key="3">
    <source>
        <dbReference type="ARBA" id="ARBA00022692"/>
    </source>
</evidence>
<dbReference type="Proteomes" id="UP000249799">
    <property type="component" value="Chromosome"/>
</dbReference>
<evidence type="ECO:0000256" key="5">
    <source>
        <dbReference type="ARBA" id="ARBA00023136"/>
    </source>
</evidence>
<dbReference type="PANTHER" id="PTHR30213">
    <property type="entry name" value="INNER MEMBRANE PROTEIN YHJD"/>
    <property type="match status" value="1"/>
</dbReference>
<keyword evidence="4" id="KW-1133">Transmembrane helix</keyword>
<evidence type="ECO:0000313" key="6">
    <source>
        <dbReference type="EMBL" id="AWV91348.1"/>
    </source>
</evidence>
<protein>
    <submittedName>
        <fullName evidence="6">Uncharacterized protein</fullName>
    </submittedName>
</protein>
<name>A0A2Z4FRQ0_9DELT</name>
<keyword evidence="5" id="KW-0472">Membrane</keyword>
<dbReference type="PANTHER" id="PTHR30213:SF0">
    <property type="entry name" value="UPF0761 MEMBRANE PROTEIN YIHY"/>
    <property type="match status" value="1"/>
</dbReference>
<gene>
    <name evidence="6" type="ORF">DN745_03795</name>
</gene>
<organism evidence="6 7">
    <name type="scientific">Bradymonas sediminis</name>
    <dbReference type="NCBI Taxonomy" id="1548548"/>
    <lineage>
        <taxon>Bacteria</taxon>
        <taxon>Deltaproteobacteria</taxon>
        <taxon>Bradymonadales</taxon>
        <taxon>Bradymonadaceae</taxon>
        <taxon>Bradymonas</taxon>
    </lineage>
</organism>
<dbReference type="EMBL" id="CP030032">
    <property type="protein sequence ID" value="AWV91348.1"/>
    <property type="molecule type" value="Genomic_DNA"/>
</dbReference>
<evidence type="ECO:0000256" key="4">
    <source>
        <dbReference type="ARBA" id="ARBA00022989"/>
    </source>
</evidence>
<evidence type="ECO:0000256" key="2">
    <source>
        <dbReference type="ARBA" id="ARBA00022475"/>
    </source>
</evidence>
<keyword evidence="2" id="KW-1003">Cell membrane</keyword>
<sequence>MDNQGVLLAGSLAYNSLLSVIPLISVLVMALSYFVEQDLLLATISAELFLIMPSQADQITAAIATLLANRSVIGGVGILVLLFFSSIAFRMLEVAIANIFHVPDHVESRSFWMSALIPYVYMVVIGLGIVVLTTLTAILESVSSTRYIFLGYDFSLESLPGILLYVSGFVGMAALFTSIYKVLPVINTNVKRAVIGGVCAAILWEIVRRILFWYFASISLVNVIYGSLATVIVVLLSLEIGAVILLLGAQLIAELEHSAEHGYPWYIDPENPHPEYQEPEQLSLPTGGEAE</sequence>
<evidence type="ECO:0000256" key="1">
    <source>
        <dbReference type="ARBA" id="ARBA00004651"/>
    </source>
</evidence>
<accession>A0A2Z4FRQ0</accession>
<dbReference type="KEGG" id="bsed:DN745_03795"/>
<dbReference type="PIRSF" id="PIRSF035875">
    <property type="entry name" value="RNase_BN"/>
    <property type="match status" value="1"/>
</dbReference>